<organism evidence="2 3">
    <name type="scientific">Streptomyces macrosporus</name>
    <dbReference type="NCBI Taxonomy" id="44032"/>
    <lineage>
        <taxon>Bacteria</taxon>
        <taxon>Bacillati</taxon>
        <taxon>Actinomycetota</taxon>
        <taxon>Actinomycetes</taxon>
        <taxon>Kitasatosporales</taxon>
        <taxon>Streptomycetaceae</taxon>
        <taxon>Streptomyces</taxon>
    </lineage>
</organism>
<reference evidence="3" key="1">
    <citation type="journal article" date="2019" name="Int. J. Syst. Evol. Microbiol.">
        <title>The Global Catalogue of Microorganisms (GCM) 10K type strain sequencing project: providing services to taxonomists for standard genome sequencing and annotation.</title>
        <authorList>
            <consortium name="The Broad Institute Genomics Platform"/>
            <consortium name="The Broad Institute Genome Sequencing Center for Infectious Disease"/>
            <person name="Wu L."/>
            <person name="Ma J."/>
        </authorList>
    </citation>
    <scope>NUCLEOTIDE SEQUENCE [LARGE SCALE GENOMIC DNA]</scope>
    <source>
        <strain evidence="3">JCM 6305</strain>
    </source>
</reference>
<dbReference type="Proteomes" id="UP001501638">
    <property type="component" value="Unassembled WGS sequence"/>
</dbReference>
<keyword evidence="3" id="KW-1185">Reference proteome</keyword>
<sequence length="95" mass="10192">MATASRAAASSALRGDEDTAVLLWGEERKDLTAVNEGNFIRVTLPVGRWGIGVLFLSRDRAARRPAGRRTGSRARRRARPCPTVGTGARAGARFA</sequence>
<proteinExistence type="predicted"/>
<evidence type="ECO:0000256" key="1">
    <source>
        <dbReference type="SAM" id="MobiDB-lite"/>
    </source>
</evidence>
<feature type="compositionally biased region" description="Basic residues" evidence="1">
    <location>
        <begin position="64"/>
        <end position="79"/>
    </location>
</feature>
<name>A0ABP5WZ60_9ACTN</name>
<protein>
    <submittedName>
        <fullName evidence="2">Uncharacterized protein</fullName>
    </submittedName>
</protein>
<evidence type="ECO:0000313" key="2">
    <source>
        <dbReference type="EMBL" id="GAA2440599.1"/>
    </source>
</evidence>
<gene>
    <name evidence="2" type="ORF">GCM10010405_24940</name>
</gene>
<accession>A0ABP5WZ60</accession>
<evidence type="ECO:0000313" key="3">
    <source>
        <dbReference type="Proteomes" id="UP001501638"/>
    </source>
</evidence>
<dbReference type="EMBL" id="BAAASZ010000020">
    <property type="protein sequence ID" value="GAA2440599.1"/>
    <property type="molecule type" value="Genomic_DNA"/>
</dbReference>
<feature type="region of interest" description="Disordered" evidence="1">
    <location>
        <begin position="64"/>
        <end position="95"/>
    </location>
</feature>
<comment type="caution">
    <text evidence="2">The sequence shown here is derived from an EMBL/GenBank/DDBJ whole genome shotgun (WGS) entry which is preliminary data.</text>
</comment>